<feature type="chain" id="PRO_5046135010" description="galactosylceramidase" evidence="6">
    <location>
        <begin position="35"/>
        <end position="994"/>
    </location>
</feature>
<dbReference type="Pfam" id="PF02057">
    <property type="entry name" value="Glyco_hydro_59"/>
    <property type="match status" value="1"/>
</dbReference>
<dbReference type="InterPro" id="IPR035992">
    <property type="entry name" value="Ricin_B-like_lectins"/>
</dbReference>
<dbReference type="Pfam" id="PF21708">
    <property type="entry name" value="Glyco_hydro_59_C"/>
    <property type="match status" value="1"/>
</dbReference>
<dbReference type="EMBL" id="CP108482">
    <property type="protein sequence ID" value="WUS61135.1"/>
    <property type="molecule type" value="Genomic_DNA"/>
</dbReference>
<dbReference type="InterPro" id="IPR013785">
    <property type="entry name" value="Aldolase_TIM"/>
</dbReference>
<evidence type="ECO:0000256" key="6">
    <source>
        <dbReference type="SAM" id="SignalP"/>
    </source>
</evidence>
<keyword evidence="9" id="KW-1185">Reference proteome</keyword>
<dbReference type="InterPro" id="IPR000772">
    <property type="entry name" value="Ricin_B_lectin"/>
</dbReference>
<dbReference type="InterPro" id="IPR049162">
    <property type="entry name" value="GH59_C"/>
</dbReference>
<dbReference type="PROSITE" id="PS50231">
    <property type="entry name" value="RICIN_B_LECTIN"/>
    <property type="match status" value="2"/>
</dbReference>
<dbReference type="SMART" id="SM00458">
    <property type="entry name" value="RICIN"/>
    <property type="match status" value="2"/>
</dbReference>
<evidence type="ECO:0000256" key="1">
    <source>
        <dbReference type="ARBA" id="ARBA00005637"/>
    </source>
</evidence>
<dbReference type="InterPro" id="IPR013320">
    <property type="entry name" value="ConA-like_dom_sf"/>
</dbReference>
<evidence type="ECO:0000259" key="7">
    <source>
        <dbReference type="SMART" id="SM00458"/>
    </source>
</evidence>
<dbReference type="Gene3D" id="3.20.20.80">
    <property type="entry name" value="Glycosidases"/>
    <property type="match status" value="1"/>
</dbReference>
<keyword evidence="3" id="KW-0746">Sphingolipid metabolism</keyword>
<dbReference type="CDD" id="cd00161">
    <property type="entry name" value="beta-trefoil_Ricin-like"/>
    <property type="match status" value="2"/>
</dbReference>
<protein>
    <recommendedName>
        <fullName evidence="2">galactosylceramidase</fullName>
        <ecNumber evidence="2">3.2.1.46</ecNumber>
    </recommendedName>
    <alternativeName>
        <fullName evidence="5">Galactosylceramidase</fullName>
    </alternativeName>
</protein>
<dbReference type="Proteomes" id="UP001432014">
    <property type="component" value="Chromosome"/>
</dbReference>
<accession>A0ABZ1WJM8</accession>
<reference evidence="8 9" key="1">
    <citation type="submission" date="2022-10" db="EMBL/GenBank/DDBJ databases">
        <title>The complete genomes of actinobacterial strains from the NBC collection.</title>
        <authorList>
            <person name="Joergensen T.S."/>
            <person name="Alvarez Arevalo M."/>
            <person name="Sterndorff E.B."/>
            <person name="Faurdal D."/>
            <person name="Vuksanovic O."/>
            <person name="Mourched A.-S."/>
            <person name="Charusanti P."/>
            <person name="Shaw S."/>
            <person name="Blin K."/>
            <person name="Weber T."/>
        </authorList>
    </citation>
    <scope>NUCLEOTIDE SEQUENCE [LARGE SCALE GENOMIC DNA]</scope>
    <source>
        <strain evidence="8 9">NBC_01247</strain>
    </source>
</reference>
<dbReference type="PRINTS" id="PR00850">
    <property type="entry name" value="GLHYDRLASE59"/>
</dbReference>
<dbReference type="PANTHER" id="PTHR15172:SF1">
    <property type="entry name" value="GALACTOCEREBROSIDASE"/>
    <property type="match status" value="1"/>
</dbReference>
<dbReference type="Gene3D" id="2.80.10.50">
    <property type="match status" value="5"/>
</dbReference>
<dbReference type="PANTHER" id="PTHR15172">
    <property type="entry name" value="GALACTOCEREBROSIDASE"/>
    <property type="match status" value="1"/>
</dbReference>
<name>A0ABZ1WJM8_9ACTN</name>
<evidence type="ECO:0000256" key="5">
    <source>
        <dbReference type="ARBA" id="ARBA00033098"/>
    </source>
</evidence>
<dbReference type="SUPFAM" id="SSF49899">
    <property type="entry name" value="Concanavalin A-like lectins/glucanases"/>
    <property type="match status" value="1"/>
</dbReference>
<comment type="similarity">
    <text evidence="1">Belongs to the glycosyl hydrolase 59 family.</text>
</comment>
<organism evidence="8 9">
    <name type="scientific">Kitasatospora herbaricolor</name>
    <dbReference type="NCBI Taxonomy" id="68217"/>
    <lineage>
        <taxon>Bacteria</taxon>
        <taxon>Bacillati</taxon>
        <taxon>Actinomycetota</taxon>
        <taxon>Actinomycetes</taxon>
        <taxon>Kitasatosporales</taxon>
        <taxon>Streptomycetaceae</taxon>
        <taxon>Kitasatospora</taxon>
    </lineage>
</organism>
<evidence type="ECO:0000313" key="9">
    <source>
        <dbReference type="Proteomes" id="UP001432014"/>
    </source>
</evidence>
<evidence type="ECO:0000313" key="8">
    <source>
        <dbReference type="EMBL" id="WUS61135.1"/>
    </source>
</evidence>
<dbReference type="EC" id="3.2.1.46" evidence="2"/>
<dbReference type="SUPFAM" id="SSF50370">
    <property type="entry name" value="Ricin B-like lectins"/>
    <property type="match status" value="2"/>
</dbReference>
<keyword evidence="4" id="KW-0442">Lipid degradation</keyword>
<dbReference type="InterPro" id="IPR001286">
    <property type="entry name" value="Glyco_hydro_59"/>
</dbReference>
<evidence type="ECO:0000256" key="2">
    <source>
        <dbReference type="ARBA" id="ARBA00012657"/>
    </source>
</evidence>
<gene>
    <name evidence="8" type="ORF">OG469_39975</name>
</gene>
<dbReference type="InterPro" id="IPR049161">
    <property type="entry name" value="GH59_cat"/>
</dbReference>
<feature type="domain" description="Ricin B lectin" evidence="7">
    <location>
        <begin position="710"/>
        <end position="846"/>
    </location>
</feature>
<proteinExistence type="inferred from homology"/>
<feature type="domain" description="Ricin B lectin" evidence="7">
    <location>
        <begin position="853"/>
        <end position="992"/>
    </location>
</feature>
<dbReference type="SUPFAM" id="SSF51445">
    <property type="entry name" value="(Trans)glycosidases"/>
    <property type="match status" value="1"/>
</dbReference>
<feature type="signal peptide" evidence="6">
    <location>
        <begin position="1"/>
        <end position="34"/>
    </location>
</feature>
<evidence type="ECO:0000256" key="4">
    <source>
        <dbReference type="ARBA" id="ARBA00022963"/>
    </source>
</evidence>
<dbReference type="Gene3D" id="3.20.20.70">
    <property type="entry name" value="Aldolase class I"/>
    <property type="match status" value="1"/>
</dbReference>
<dbReference type="Pfam" id="PF14200">
    <property type="entry name" value="RicinB_lectin_2"/>
    <property type="match status" value="3"/>
</dbReference>
<dbReference type="Gene3D" id="2.60.120.560">
    <property type="entry name" value="Exo-inulinase, domain 1"/>
    <property type="match status" value="1"/>
</dbReference>
<keyword evidence="4" id="KW-0443">Lipid metabolism</keyword>
<sequence length="994" mass="104078">MTGRRIQHRRAAGTLLLLALSAGNLLLSPPPAAAANDDTVPGAPMYAATSATDTTVTVDGNGDGRVFDGVGAVSGGGGNSRLLIDYPKAQRDEILDYMFKPGFGADLQILKVEIGGDTNSTDGAEPSHEHVEGDIQCDTGYEWWLMDEAKKRNPDIKLAALAWGAPGWVAAGTGNIWNAKGITYLKDWLGCATQHNLSIDYLGGRNESGTPDAAWFVQLRDSLRSAGYGSVKLVADDDWKGFPRTDTPGVENTWKVLQTMKADPAFAGAVDVIGHHYPCEGTNGGTGDTGNAYNCPTPPEAVPFGKPIWASENGSLDMNTRNAEQIRTIVRGYVDGKITATLHWPLIAALYPNMQFSSVGMLQANQPWTGNYTVGAVTWSTAQITQFTKPGWKFIDSASGHLGGNESNGAYVTLRAPGAPDWSTIVEATTAKAPQNVKLRVTNGLSTGPVHVWASKAVSADPADYFLQQADLTAQDGSYSFTAQPGYVYSLTTTTGQHKGATAVPPRAPLGLPYGDSFDGSTPHGEAALLSDMSGSFEIRPCGGGRTGQCVRQTAPQKPLAWSGNTDTPYTLVGDGGWRDYTVGVDTLLEQQGSVRLLARVGSHGNAGHVNEYFLQVSDAGAWSIVRSDTGQHLTTLAGGMTTALGTGSWHHLEVTVEGGTITGFADGTRLGSAIDTSYPTGLAGLGLDGFQTQQFDNLKITPGAVRSNSATYRITSGLTGQVLGLAGDASAEGAKAVQQPAGDVAGQLWRLTAQGGDYTLTNLASGKVLDVPGNSTNDGAALQQWTANSGDNQRWRILPAANGSYTVTNRLSGKLVDIFGALSAPGTKIIQYHATGYANQQWKLLPAPVDGAGFQLTNSGSGLVLDMSGASTVPGGAAALWTANGNANQAWDLHTATTPGYYTITNRNSGLCLDVVGNSTADQAKVQQWTCSGAANQQWAFQPAAGDGRWTLVNLKSGKALDTKGGATVKGTGIVQQTGSATATTQQWTLQPS</sequence>
<dbReference type="RefSeq" id="WP_329611795.1">
    <property type="nucleotide sequence ID" value="NZ_CP108482.1"/>
</dbReference>
<evidence type="ECO:0000256" key="3">
    <source>
        <dbReference type="ARBA" id="ARBA00022919"/>
    </source>
</evidence>
<dbReference type="InterPro" id="IPR017853">
    <property type="entry name" value="GH"/>
</dbReference>
<keyword evidence="6" id="KW-0732">Signal</keyword>